<name>A0A9Q1KLU9_9CARY</name>
<comment type="caution">
    <text evidence="1">The sequence shown here is derived from an EMBL/GenBank/DDBJ whole genome shotgun (WGS) entry which is preliminary data.</text>
</comment>
<reference evidence="1" key="1">
    <citation type="submission" date="2022-04" db="EMBL/GenBank/DDBJ databases">
        <title>Carnegiea gigantea Genome sequencing and assembly v2.</title>
        <authorList>
            <person name="Copetti D."/>
            <person name="Sanderson M.J."/>
            <person name="Burquez A."/>
            <person name="Wojciechowski M.F."/>
        </authorList>
    </citation>
    <scope>NUCLEOTIDE SEQUENCE</scope>
    <source>
        <strain evidence="1">SGP5-SGP5p</strain>
        <tissue evidence="1">Aerial part</tissue>
    </source>
</reference>
<dbReference type="Proteomes" id="UP001153076">
    <property type="component" value="Unassembled WGS sequence"/>
</dbReference>
<protein>
    <submittedName>
        <fullName evidence="1">Uncharacterized protein</fullName>
    </submittedName>
</protein>
<evidence type="ECO:0000313" key="2">
    <source>
        <dbReference type="Proteomes" id="UP001153076"/>
    </source>
</evidence>
<sequence>MNVTFMQSQARSTLCRKSIQRLWERKYMYYTDYTRLTCKPSDQFSSIGLRHPSKIPSVEIVNKHMGSVFDGATGHGNSMGPIDDEIQETRPREWTPLSEEGAYRYDGFSVPITSGYQVAGYLPLLVGMPPSIRHLCARRPLTRVPLFVALICAPGVYGLAHHQALFVAAPVRRPSGVSVPQQSLHLPPAASPVPGYSRL</sequence>
<accession>A0A9Q1KLU9</accession>
<keyword evidence="2" id="KW-1185">Reference proteome</keyword>
<gene>
    <name evidence="1" type="ORF">Cgig2_009853</name>
</gene>
<proteinExistence type="predicted"/>
<dbReference type="AlphaFoldDB" id="A0A9Q1KLU9"/>
<evidence type="ECO:0000313" key="1">
    <source>
        <dbReference type="EMBL" id="KAJ8445924.1"/>
    </source>
</evidence>
<organism evidence="1 2">
    <name type="scientific">Carnegiea gigantea</name>
    <dbReference type="NCBI Taxonomy" id="171969"/>
    <lineage>
        <taxon>Eukaryota</taxon>
        <taxon>Viridiplantae</taxon>
        <taxon>Streptophyta</taxon>
        <taxon>Embryophyta</taxon>
        <taxon>Tracheophyta</taxon>
        <taxon>Spermatophyta</taxon>
        <taxon>Magnoliopsida</taxon>
        <taxon>eudicotyledons</taxon>
        <taxon>Gunneridae</taxon>
        <taxon>Pentapetalae</taxon>
        <taxon>Caryophyllales</taxon>
        <taxon>Cactineae</taxon>
        <taxon>Cactaceae</taxon>
        <taxon>Cactoideae</taxon>
        <taxon>Echinocereeae</taxon>
        <taxon>Carnegiea</taxon>
    </lineage>
</organism>
<dbReference type="EMBL" id="JAKOGI010000068">
    <property type="protein sequence ID" value="KAJ8445924.1"/>
    <property type="molecule type" value="Genomic_DNA"/>
</dbReference>